<feature type="transmembrane region" description="Helical" evidence="1">
    <location>
        <begin position="66"/>
        <end position="95"/>
    </location>
</feature>
<feature type="transmembrane region" description="Helical" evidence="1">
    <location>
        <begin position="152"/>
        <end position="173"/>
    </location>
</feature>
<keyword evidence="3" id="KW-1185">Reference proteome</keyword>
<dbReference type="EMBL" id="AP026867">
    <property type="protein sequence ID" value="BDS12801.1"/>
    <property type="molecule type" value="Genomic_DNA"/>
</dbReference>
<organism evidence="2 3">
    <name type="scientific">Aureispira anguillae</name>
    <dbReference type="NCBI Taxonomy" id="2864201"/>
    <lineage>
        <taxon>Bacteria</taxon>
        <taxon>Pseudomonadati</taxon>
        <taxon>Bacteroidota</taxon>
        <taxon>Saprospiria</taxon>
        <taxon>Saprospirales</taxon>
        <taxon>Saprospiraceae</taxon>
        <taxon>Aureispira</taxon>
    </lineage>
</organism>
<reference evidence="2" key="1">
    <citation type="submission" date="2022-09" db="EMBL/GenBank/DDBJ databases">
        <title>Aureispira anguillicida sp. nov., isolated from Leptocephalus of Japanese eel Anguilla japonica.</title>
        <authorList>
            <person name="Yuasa K."/>
            <person name="Mekata T."/>
            <person name="Ikunari K."/>
        </authorList>
    </citation>
    <scope>NUCLEOTIDE SEQUENCE</scope>
    <source>
        <strain evidence="2">EL160426</strain>
    </source>
</reference>
<gene>
    <name evidence="2" type="ORF">AsAng_0035260</name>
</gene>
<dbReference type="KEGG" id="aup:AsAng_0035260"/>
<sequence length="177" mass="20183">MIMTSPILDDNKSKKISLNEFFNDDNRQFIQLGLAIIFSMHILVGFHDTNELYKYLEDSRNVDFGVLTTFLFIIQYIGGGMLCFLSLFLGALIVGTFFEDIDIKGKLVIGGLFIISSIGIICLLSFLSWTYVSYLITINTHPQLIILLHWTLPYSLGLIIWSILFWSIAFVLMPKVL</sequence>
<keyword evidence="1" id="KW-0472">Membrane</keyword>
<dbReference type="AlphaFoldDB" id="A0A916DTU7"/>
<keyword evidence="1" id="KW-1133">Transmembrane helix</keyword>
<protein>
    <submittedName>
        <fullName evidence="2">Uncharacterized protein</fullName>
    </submittedName>
</protein>
<dbReference type="Proteomes" id="UP001060919">
    <property type="component" value="Chromosome"/>
</dbReference>
<evidence type="ECO:0000313" key="2">
    <source>
        <dbReference type="EMBL" id="BDS12801.1"/>
    </source>
</evidence>
<evidence type="ECO:0000313" key="3">
    <source>
        <dbReference type="Proteomes" id="UP001060919"/>
    </source>
</evidence>
<proteinExistence type="predicted"/>
<accession>A0A916DTU7</accession>
<name>A0A916DTU7_9BACT</name>
<feature type="transmembrane region" description="Helical" evidence="1">
    <location>
        <begin position="107"/>
        <end position="132"/>
    </location>
</feature>
<evidence type="ECO:0000256" key="1">
    <source>
        <dbReference type="SAM" id="Phobius"/>
    </source>
</evidence>
<keyword evidence="1" id="KW-0812">Transmembrane</keyword>
<feature type="transmembrane region" description="Helical" evidence="1">
    <location>
        <begin position="29"/>
        <end position="46"/>
    </location>
</feature>